<reference evidence="1 2" key="1">
    <citation type="submission" date="2009-08" db="EMBL/GenBank/DDBJ databases">
        <authorList>
            <person name="Shrivastava S."/>
            <person name="Brinkac L.B."/>
            <person name="Brown J.L."/>
            <person name="Bruce D.B."/>
            <person name="Detter C."/>
            <person name="Green L.D."/>
            <person name="Munk C.A."/>
            <person name="Rogers Y.C."/>
            <person name="Tapia R."/>
            <person name="Sims D.R."/>
            <person name="Smith L.A."/>
            <person name="Smith T.J."/>
            <person name="Sutton G."/>
            <person name="Brettin T."/>
        </authorList>
    </citation>
    <scope>NUCLEOTIDE SEQUENCE [LARGE SCALE GENOMIC DNA]</scope>
    <source>
        <strain evidence="2">E4 str. BoNT E BL5262</strain>
    </source>
</reference>
<proteinExistence type="predicted"/>
<organism evidence="1 2">
    <name type="scientific">Clostridium butyricum E4 str. BoNT E BL5262</name>
    <dbReference type="NCBI Taxonomy" id="632245"/>
    <lineage>
        <taxon>Bacteria</taxon>
        <taxon>Bacillati</taxon>
        <taxon>Bacillota</taxon>
        <taxon>Clostridia</taxon>
        <taxon>Eubacteriales</taxon>
        <taxon>Clostridiaceae</taxon>
        <taxon>Clostridium</taxon>
    </lineage>
</organism>
<comment type="caution">
    <text evidence="1">The sequence shown here is derived from an EMBL/GenBank/DDBJ whole genome shotgun (WGS) entry which is preliminary data.</text>
</comment>
<dbReference type="EMBL" id="ACOM01000002">
    <property type="protein sequence ID" value="EEP55813.1"/>
    <property type="molecule type" value="Genomic_DNA"/>
</dbReference>
<accession>C4ID82</accession>
<dbReference type="RefSeq" id="WP_003413773.1">
    <property type="nucleotide sequence ID" value="NZ_ACOM01000002.1"/>
</dbReference>
<dbReference type="Proteomes" id="UP000003081">
    <property type="component" value="Unassembled WGS sequence"/>
</dbReference>
<dbReference type="HOGENOM" id="CLU_469862_0_0_9"/>
<dbReference type="AlphaFoldDB" id="C4ID82"/>
<sequence>MSDSLGNTVKMNLWVSYEQVQTDRNEQLLPKNFEDYDIVSIQDDSTDLFYEYLTVLYDNYKDKCWYVHEEICEFVRKKNAKKRISLELSALDATYFLGFSNFNSDFIIRPFVDAIPSYDYLYSDIVLSVRDAYKGHNNINFNNKFSIPTFYYTDDNFIAITEDKKFKINENKDIVLASNILKSSKMYDFNGVLVSTDALKKDFEDIDIHNKIVVLPPSIDIEAEKEFNVVTDQVNIAFIGGKFREDIFISKVFPALIKLSQKINIKLVCTQSLKEKIDQRKFNFNNKLTIEELNINYCYEQFILDVERHNINFLIHSGEDHPNNKYKTNNCLINAVKIGALIVTSEIDPYKNLDEIITSKNTIESWYSVLDKLIFDRDMCEKQYYIQKQYVLEKYSVKNGINSLNEILGNIKSKNVVEILDKFQKASFDEIQKNDVANIHHNLINYDFLDIMCRYREIDRKAVYRINPHSSFSRIGIIISSDVDHNIGIIQVNILDSKNEVIATCKKEIELLQMRTLNYFNFHRNIKCSRGLKLEIITKYSNGSRIGVYEMKSKASKVYRGIRKVFNKDLPIKNVVFYEI</sequence>
<evidence type="ECO:0000313" key="1">
    <source>
        <dbReference type="EMBL" id="EEP55813.1"/>
    </source>
</evidence>
<evidence type="ECO:0000313" key="2">
    <source>
        <dbReference type="Proteomes" id="UP000003081"/>
    </source>
</evidence>
<gene>
    <name evidence="1" type="ORF">CLP_3311</name>
</gene>
<keyword evidence="2" id="KW-1185">Reference proteome</keyword>
<name>C4ID82_CLOBU</name>
<evidence type="ECO:0008006" key="3">
    <source>
        <dbReference type="Google" id="ProtNLM"/>
    </source>
</evidence>
<protein>
    <recommendedName>
        <fullName evidence="3">Glycosyltransferase</fullName>
    </recommendedName>
</protein>